<sequence length="878" mass="95692">MKTLRPMALSVLHGPFERQGKTHLAIVAAAMTSFAGDVLEKEQTIWKLLAQTPGFTGALDELRPKVRGEALAMGWAFAPPGRTVTARSVKIQVGPVAKELWVVGDRRWKVGGASDPAPFAQMPVTWELAFGGEGYGTNPVGRGYAPVKTEAGEVVHPLPNVELPKKLVGSPQDRPPPAGFAPIDPSWPRRLAKLGTYDKKWLETRYPDYPDDFDPTYFNVAPEDQWIEGNFQGGERVVVEHMHPEKERLEGTVPRFVARAFVSREGDLLREVGLRCDTVLLVPHAERMVLLYRGFVEVKDDEASDVLDLMVALERQGEPKPLEHYRAVREKRLDRERGTLHMLRDRDLVPEGLAVGKEVEEQEGLGAMLAREGLVERAVQSRARAGLERMREQLRAAGVDPDEHVPKDVPEPATVPPMDEIADFVASVEQQAKEAIEDAEKRRAASLDELRKLCAEQGFDFEKLMEDAKRQNGGPPTFSAKAEMERLHDLAVLSANTGVALPELARLADPDLERKLTLAEKALKDTYRKHVHYLPRAFEAPEEHSARIRAEVLALLGEGASLTDRDFTGVDLSGIDFSGRDLSRSFLEAAKLDGCSFARAVLEETVLARASLREANLEGARLVRANLGEAVLTGARLQGADATESVFVRADLSGADARGIVLHKADIAEAKLDGADLSGAQANELTVLRSDFRGVKLGGAVIERSNLLELDVSGVDFRGVSLQGTVMLDVQADGAVFDGANLDSLRVVGVDRGCSLEGCSFRGANLKGAFLRGARLGKADFSDAILDQVDLSKCKLVGARFDGARAREARLMKADLTDASLVGVDLMHALLGGAIVRGADFEEASLFRADALGAVGDDRTSFRGANVNYVRRNPRQHG</sequence>
<dbReference type="RefSeq" id="WP_044251968.1">
    <property type="nucleotide sequence ID" value="NZ_ASRX01000123.1"/>
</dbReference>
<dbReference type="Proteomes" id="UP000019678">
    <property type="component" value="Unassembled WGS sequence"/>
</dbReference>
<gene>
    <name evidence="4" type="ORF">CAP_1084</name>
</gene>
<dbReference type="InterPro" id="IPR018683">
    <property type="entry name" value="DUF2169"/>
</dbReference>
<dbReference type="SUPFAM" id="SSF141571">
    <property type="entry name" value="Pentapeptide repeat-like"/>
    <property type="match status" value="2"/>
</dbReference>
<keyword evidence="1" id="KW-0677">Repeat</keyword>
<proteinExistence type="predicted"/>
<keyword evidence="2" id="KW-0175">Coiled coil</keyword>
<accession>A0A017SV88</accession>
<name>A0A017SV88_9BACT</name>
<evidence type="ECO:0000313" key="5">
    <source>
        <dbReference type="Proteomes" id="UP000019678"/>
    </source>
</evidence>
<feature type="domain" description="DUF2169" evidence="3">
    <location>
        <begin position="20"/>
        <end position="293"/>
    </location>
</feature>
<evidence type="ECO:0000256" key="2">
    <source>
        <dbReference type="SAM" id="Coils"/>
    </source>
</evidence>
<dbReference type="STRING" id="1192034.CAP_1084"/>
<dbReference type="eggNOG" id="COG1357">
    <property type="taxonomic scope" value="Bacteria"/>
</dbReference>
<dbReference type="OrthoDB" id="233093at2"/>
<dbReference type="PANTHER" id="PTHR47485:SF1">
    <property type="entry name" value="THYLAKOID LUMENAL 17.4 KDA PROTEIN, CHLOROPLASTIC"/>
    <property type="match status" value="1"/>
</dbReference>
<keyword evidence="5" id="KW-1185">Reference proteome</keyword>
<feature type="coiled-coil region" evidence="2">
    <location>
        <begin position="429"/>
        <end position="456"/>
    </location>
</feature>
<reference evidence="4 5" key="1">
    <citation type="submission" date="2013-05" db="EMBL/GenBank/DDBJ databases">
        <title>Genome assembly of Chondromyces apiculatus DSM 436.</title>
        <authorList>
            <person name="Sharma G."/>
            <person name="Khatri I."/>
            <person name="Kaur C."/>
            <person name="Mayilraj S."/>
            <person name="Subramanian S."/>
        </authorList>
    </citation>
    <scope>NUCLEOTIDE SEQUENCE [LARGE SCALE GENOMIC DNA]</scope>
    <source>
        <strain evidence="4 5">DSM 436</strain>
    </source>
</reference>
<evidence type="ECO:0000313" key="4">
    <source>
        <dbReference type="EMBL" id="EYF00211.1"/>
    </source>
</evidence>
<organism evidence="4 5">
    <name type="scientific">Chondromyces apiculatus DSM 436</name>
    <dbReference type="NCBI Taxonomy" id="1192034"/>
    <lineage>
        <taxon>Bacteria</taxon>
        <taxon>Pseudomonadati</taxon>
        <taxon>Myxococcota</taxon>
        <taxon>Polyangia</taxon>
        <taxon>Polyangiales</taxon>
        <taxon>Polyangiaceae</taxon>
        <taxon>Chondromyces</taxon>
    </lineage>
</organism>
<dbReference type="eggNOG" id="COG5351">
    <property type="taxonomic scope" value="Bacteria"/>
</dbReference>
<dbReference type="PANTHER" id="PTHR47485">
    <property type="entry name" value="THYLAKOID LUMENAL 17.4 KDA PROTEIN, CHLOROPLASTIC"/>
    <property type="match status" value="1"/>
</dbReference>
<dbReference type="EMBL" id="ASRX01000123">
    <property type="protein sequence ID" value="EYF00211.1"/>
    <property type="molecule type" value="Genomic_DNA"/>
</dbReference>
<evidence type="ECO:0000259" key="3">
    <source>
        <dbReference type="Pfam" id="PF09937"/>
    </source>
</evidence>
<dbReference type="InterPro" id="IPR001646">
    <property type="entry name" value="5peptide_repeat"/>
</dbReference>
<protein>
    <recommendedName>
        <fullName evidence="3">DUF2169 domain-containing protein</fullName>
    </recommendedName>
</protein>
<dbReference type="Pfam" id="PF00805">
    <property type="entry name" value="Pentapeptide"/>
    <property type="match status" value="5"/>
</dbReference>
<dbReference type="Pfam" id="PF09937">
    <property type="entry name" value="DUF2169"/>
    <property type="match status" value="1"/>
</dbReference>
<dbReference type="Gene3D" id="2.160.20.80">
    <property type="entry name" value="E3 ubiquitin-protein ligase SopA"/>
    <property type="match status" value="2"/>
</dbReference>
<evidence type="ECO:0000256" key="1">
    <source>
        <dbReference type="ARBA" id="ARBA00022737"/>
    </source>
</evidence>
<dbReference type="AlphaFoldDB" id="A0A017SV88"/>
<comment type="caution">
    <text evidence="4">The sequence shown here is derived from an EMBL/GenBank/DDBJ whole genome shotgun (WGS) entry which is preliminary data.</text>
</comment>